<reference evidence="1" key="1">
    <citation type="journal article" date="2013" name="J. Virol.">
        <title>New Insights into the Evolution of Entomopoxvirinae from the Complete Genome Sequences of Four Entomopoxviruses Infecting Adoxophyes honmai, Choristoneura biennis, Choristoneura rosaceana, and Mythimna separata.</title>
        <authorList>
            <person name="Theze J."/>
            <person name="Takatsuka J."/>
            <person name="Li Z."/>
            <person name="Gallais J."/>
            <person name="Doucet D."/>
            <person name="Arif B."/>
            <person name="Nakai M."/>
            <person name="Herniou E.A."/>
        </authorList>
    </citation>
    <scope>NUCLEOTIDE SEQUENCE</scope>
</reference>
<gene>
    <name evidence="1" type="ORF">CHBEV_233</name>
</gene>
<dbReference type="OrthoDB" id="28710at10239"/>
<dbReference type="KEGG" id="vg:15613223"/>
<dbReference type="Proteomes" id="UP000792220">
    <property type="component" value="Genome"/>
</dbReference>
<organismHost>
    <name type="scientific">Choristoneura fumiferana</name>
    <name type="common">Spruce budworm moth</name>
    <name type="synonym">Archips fumiferana</name>
    <dbReference type="NCBI Taxonomy" id="7141"/>
</organismHost>
<accession>A0A916P162</accession>
<sequence>MAKYIFDMNYDNINIITSESNNCNNCVKNFTDIVMDSNENENMNDEIVNKFLNFIKTHKINYNIILDNEVKYKLLYK</sequence>
<protein>
    <submittedName>
        <fullName evidence="1">Uncharacterized protein</fullName>
    </submittedName>
</protein>
<dbReference type="RefSeq" id="YP_008004303.1">
    <property type="nucleotide sequence ID" value="NC_021248.1"/>
</dbReference>
<dbReference type="GeneID" id="15613223"/>
<keyword evidence="2" id="KW-1185">Reference proteome</keyword>
<name>A0A916P162_CBEPV</name>
<dbReference type="EMBL" id="HF679132">
    <property type="protein sequence ID" value="CCU55801.1"/>
    <property type="molecule type" value="Genomic_DNA"/>
</dbReference>
<organism evidence="1 2">
    <name type="scientific">Choristoneura biennis entomopoxvirus</name>
    <name type="common">CbEPV</name>
    <dbReference type="NCBI Taxonomy" id="10288"/>
    <lineage>
        <taxon>Viruses</taxon>
        <taxon>Varidnaviria</taxon>
        <taxon>Bamfordvirae</taxon>
        <taxon>Nucleocytoviricota</taxon>
        <taxon>Pokkesviricetes</taxon>
        <taxon>Chitovirales</taxon>
        <taxon>Poxviridae</taxon>
        <taxon>Entomopoxvirinae</taxon>
        <taxon>Betaentomopoxvirus</taxon>
        <taxon>Betaentomopoxvirus cbiennis</taxon>
    </lineage>
</organism>
<proteinExistence type="predicted"/>
<evidence type="ECO:0000313" key="1">
    <source>
        <dbReference type="EMBL" id="CCU55801.1"/>
    </source>
</evidence>
<evidence type="ECO:0000313" key="2">
    <source>
        <dbReference type="Proteomes" id="UP000792220"/>
    </source>
</evidence>